<evidence type="ECO:0000313" key="2">
    <source>
        <dbReference type="Proteomes" id="UP000001514"/>
    </source>
</evidence>
<dbReference type="AlphaFoldDB" id="D8T399"/>
<dbReference type="KEGG" id="smo:SELMODRAFT_428567"/>
<dbReference type="Proteomes" id="UP000001514">
    <property type="component" value="Unassembled WGS sequence"/>
</dbReference>
<name>D8T399_SELML</name>
<sequence>MVPRRVSMCRRNVLNVCELAGYHTVLFRQDVSRKDFCKCPSFTGKGGKPQSNGKLRMATQLLTVLVMRSSPQGSHSGMMGKYFDLYLDNFDCAAQNNRVFGREKVKPLCMALEGEFFVAHGGGAVDESWEEGRRLFQLGKPAERAFVTMQECKNKKGFMGERGFWSYCEAWRSIQAAAAGLVASSRHLRDCSRDLSYETGNCPSQLVPMFANIDINTTMTTEPPQGLQSDSREVYRLFTVTIYKTGNCPSQLVPMFANIDINTTMTTEPPQGLQSDSREVYRLFTVTILRWLHPRFTNIQHYLSDLVQIPSTVHGTKT</sequence>
<evidence type="ECO:0000313" key="1">
    <source>
        <dbReference type="EMBL" id="EFJ08894.1"/>
    </source>
</evidence>
<reference evidence="1 2" key="1">
    <citation type="journal article" date="2011" name="Science">
        <title>The Selaginella genome identifies genetic changes associated with the evolution of vascular plants.</title>
        <authorList>
            <person name="Banks J.A."/>
            <person name="Nishiyama T."/>
            <person name="Hasebe M."/>
            <person name="Bowman J.L."/>
            <person name="Gribskov M."/>
            <person name="dePamphilis C."/>
            <person name="Albert V.A."/>
            <person name="Aono N."/>
            <person name="Aoyama T."/>
            <person name="Ambrose B.A."/>
            <person name="Ashton N.W."/>
            <person name="Axtell M.J."/>
            <person name="Barker E."/>
            <person name="Barker M.S."/>
            <person name="Bennetzen J.L."/>
            <person name="Bonawitz N.D."/>
            <person name="Chapple C."/>
            <person name="Cheng C."/>
            <person name="Correa L.G."/>
            <person name="Dacre M."/>
            <person name="DeBarry J."/>
            <person name="Dreyer I."/>
            <person name="Elias M."/>
            <person name="Engstrom E.M."/>
            <person name="Estelle M."/>
            <person name="Feng L."/>
            <person name="Finet C."/>
            <person name="Floyd S.K."/>
            <person name="Frommer W.B."/>
            <person name="Fujita T."/>
            <person name="Gramzow L."/>
            <person name="Gutensohn M."/>
            <person name="Harholt J."/>
            <person name="Hattori M."/>
            <person name="Heyl A."/>
            <person name="Hirai T."/>
            <person name="Hiwatashi Y."/>
            <person name="Ishikawa M."/>
            <person name="Iwata M."/>
            <person name="Karol K.G."/>
            <person name="Koehler B."/>
            <person name="Kolukisaoglu U."/>
            <person name="Kubo M."/>
            <person name="Kurata T."/>
            <person name="Lalonde S."/>
            <person name="Li K."/>
            <person name="Li Y."/>
            <person name="Litt A."/>
            <person name="Lyons E."/>
            <person name="Manning G."/>
            <person name="Maruyama T."/>
            <person name="Michael T.P."/>
            <person name="Mikami K."/>
            <person name="Miyazaki S."/>
            <person name="Morinaga S."/>
            <person name="Murata T."/>
            <person name="Mueller-Roeber B."/>
            <person name="Nelson D.R."/>
            <person name="Obara M."/>
            <person name="Oguri Y."/>
            <person name="Olmstead R.G."/>
            <person name="Onodera N."/>
            <person name="Petersen B.L."/>
            <person name="Pils B."/>
            <person name="Prigge M."/>
            <person name="Rensing S.A."/>
            <person name="Riano-Pachon D.M."/>
            <person name="Roberts A.W."/>
            <person name="Sato Y."/>
            <person name="Scheller H.V."/>
            <person name="Schulz B."/>
            <person name="Schulz C."/>
            <person name="Shakirov E.V."/>
            <person name="Shibagaki N."/>
            <person name="Shinohara N."/>
            <person name="Shippen D.E."/>
            <person name="Soerensen I."/>
            <person name="Sotooka R."/>
            <person name="Sugimoto N."/>
            <person name="Sugita M."/>
            <person name="Sumikawa N."/>
            <person name="Tanurdzic M."/>
            <person name="Theissen G."/>
            <person name="Ulvskov P."/>
            <person name="Wakazuki S."/>
            <person name="Weng J.K."/>
            <person name="Willats W.W."/>
            <person name="Wipf D."/>
            <person name="Wolf P.G."/>
            <person name="Yang L."/>
            <person name="Zimmer A.D."/>
            <person name="Zhu Q."/>
            <person name="Mitros T."/>
            <person name="Hellsten U."/>
            <person name="Loque D."/>
            <person name="Otillar R."/>
            <person name="Salamov A."/>
            <person name="Schmutz J."/>
            <person name="Shapiro H."/>
            <person name="Lindquist E."/>
            <person name="Lucas S."/>
            <person name="Rokhsar D."/>
            <person name="Grigoriev I.V."/>
        </authorList>
    </citation>
    <scope>NUCLEOTIDE SEQUENCE [LARGE SCALE GENOMIC DNA]</scope>
</reference>
<proteinExistence type="predicted"/>
<dbReference type="HOGENOM" id="CLU_875501_0_0_1"/>
<accession>D8T399</accession>
<dbReference type="EMBL" id="GL377668">
    <property type="protein sequence ID" value="EFJ08894.1"/>
    <property type="molecule type" value="Genomic_DNA"/>
</dbReference>
<keyword evidence="2" id="KW-1185">Reference proteome</keyword>
<protein>
    <submittedName>
        <fullName evidence="1">Uncharacterized protein</fullName>
    </submittedName>
</protein>
<dbReference type="InParanoid" id="D8T399"/>
<organism evidence="2">
    <name type="scientific">Selaginella moellendorffii</name>
    <name type="common">Spikemoss</name>
    <dbReference type="NCBI Taxonomy" id="88036"/>
    <lineage>
        <taxon>Eukaryota</taxon>
        <taxon>Viridiplantae</taxon>
        <taxon>Streptophyta</taxon>
        <taxon>Embryophyta</taxon>
        <taxon>Tracheophyta</taxon>
        <taxon>Lycopodiopsida</taxon>
        <taxon>Selaginellales</taxon>
        <taxon>Selaginellaceae</taxon>
        <taxon>Selaginella</taxon>
    </lineage>
</organism>
<gene>
    <name evidence="1" type="ORF">SELMODRAFT_428567</name>
</gene>
<dbReference type="Gramene" id="EFJ08894">
    <property type="protein sequence ID" value="EFJ08894"/>
    <property type="gene ID" value="SELMODRAFT_428567"/>
</dbReference>